<proteinExistence type="predicted"/>
<protein>
    <submittedName>
        <fullName evidence="2">AbrB/MazE/SpoVT family DNA-binding domain-containing protein</fullName>
    </submittedName>
</protein>
<name>A0A2N3Q1J4_9PROT</name>
<dbReference type="InterPro" id="IPR007159">
    <property type="entry name" value="SpoVT-AbrB_dom"/>
</dbReference>
<keyword evidence="2" id="KW-0238">DNA-binding</keyword>
<dbReference type="SMART" id="SM00966">
    <property type="entry name" value="SpoVT_AbrB"/>
    <property type="match status" value="1"/>
</dbReference>
<dbReference type="GO" id="GO:0097351">
    <property type="term" value="F:toxin sequestering activity"/>
    <property type="evidence" value="ECO:0007669"/>
    <property type="project" value="InterPro"/>
</dbReference>
<dbReference type="InterPro" id="IPR037914">
    <property type="entry name" value="SpoVT-AbrB_sf"/>
</dbReference>
<dbReference type="GO" id="GO:0003677">
    <property type="term" value="F:DNA binding"/>
    <property type="evidence" value="ECO:0007669"/>
    <property type="project" value="UniProtKB-KW"/>
</dbReference>
<evidence type="ECO:0000313" key="2">
    <source>
        <dbReference type="EMBL" id="PKU26526.1"/>
    </source>
</evidence>
<comment type="caution">
    <text evidence="2">The sequence shown here is derived from an EMBL/GenBank/DDBJ whole genome shotgun (WGS) entry which is preliminary data.</text>
</comment>
<reference evidence="3" key="1">
    <citation type="submission" date="2017-12" db="EMBL/GenBank/DDBJ databases">
        <title>Draft genome sequence of Telmatospirillum siberiense 26-4b1T, an acidotolerant peatland alphaproteobacterium potentially involved in sulfur cycling.</title>
        <authorList>
            <person name="Hausmann B."/>
            <person name="Pjevac P."/>
            <person name="Schreck K."/>
            <person name="Herbold C.W."/>
            <person name="Daims H."/>
            <person name="Wagner M."/>
            <person name="Pester M."/>
            <person name="Loy A."/>
        </authorList>
    </citation>
    <scope>NUCLEOTIDE SEQUENCE [LARGE SCALE GENOMIC DNA]</scope>
    <source>
        <strain evidence="3">26-4b1</strain>
    </source>
</reference>
<dbReference type="PANTHER" id="PTHR40516">
    <property type="entry name" value="ANTITOXIN CHPS-RELATED"/>
    <property type="match status" value="1"/>
</dbReference>
<gene>
    <name evidence="2" type="ORF">CWS72_01400</name>
</gene>
<evidence type="ECO:0000259" key="1">
    <source>
        <dbReference type="SMART" id="SM00966"/>
    </source>
</evidence>
<dbReference type="EMBL" id="PIUM01000001">
    <property type="protein sequence ID" value="PKU26526.1"/>
    <property type="molecule type" value="Genomic_DNA"/>
</dbReference>
<accession>A0A2N3Q1J4</accession>
<dbReference type="Gene3D" id="2.10.260.10">
    <property type="match status" value="1"/>
</dbReference>
<dbReference type="InterPro" id="IPR039052">
    <property type="entry name" value="Antitox_PemI-like"/>
</dbReference>
<dbReference type="OrthoDB" id="9795766at2"/>
<dbReference type="SUPFAM" id="SSF89447">
    <property type="entry name" value="AbrB/MazE/MraZ-like"/>
    <property type="match status" value="1"/>
</dbReference>
<evidence type="ECO:0000313" key="3">
    <source>
        <dbReference type="Proteomes" id="UP000233293"/>
    </source>
</evidence>
<dbReference type="AlphaFoldDB" id="A0A2N3Q1J4"/>
<feature type="domain" description="SpoVT-AbrB" evidence="1">
    <location>
        <begin position="6"/>
        <end position="51"/>
    </location>
</feature>
<dbReference type="PANTHER" id="PTHR40516:SF1">
    <property type="entry name" value="ANTITOXIN CHPS-RELATED"/>
    <property type="match status" value="1"/>
</dbReference>
<organism evidence="2 3">
    <name type="scientific">Telmatospirillum siberiense</name>
    <dbReference type="NCBI Taxonomy" id="382514"/>
    <lineage>
        <taxon>Bacteria</taxon>
        <taxon>Pseudomonadati</taxon>
        <taxon>Pseudomonadota</taxon>
        <taxon>Alphaproteobacteria</taxon>
        <taxon>Rhodospirillales</taxon>
        <taxon>Rhodospirillaceae</taxon>
        <taxon>Telmatospirillum</taxon>
    </lineage>
</organism>
<keyword evidence="3" id="KW-1185">Reference proteome</keyword>
<sequence>MRTQIARWGNSLAVRLSRQVAADAGLGEGTAVDVDIIDGVVRVTPARPIYSLAELLAGVKPDNIPESFDDRPVGRELL</sequence>
<dbReference type="RefSeq" id="WP_101248758.1">
    <property type="nucleotide sequence ID" value="NZ_PIUM01000001.1"/>
</dbReference>
<dbReference type="Proteomes" id="UP000233293">
    <property type="component" value="Unassembled WGS sequence"/>
</dbReference>